<sequence>MSCEARYPFAPSEDEWWQKEFAVLPDKYDDTKPRKEDIKWERVVFGLWRKLFFSSLVSGDFVSRFRYLKLPQQGPGVPLKLLNPVVVALIDDGVDLPHQESADHSFISESFHAYDYGRRVWPWWNSAAGHGTLIARLIHRICPTAAIYVIKLETRTTEADNEILIDAKSAIKAIYHAVEEGVDIISMSWKCALKPEVQKEWEGAIDAAARKGILMFCSASDRGQFGERTFPHACRPNITFPVGAALPSGKVFDLVPDASSLDFALPGYQVFLEDDPVRQAETSDKLESHTGISVATALAAGLAALVLEIVRIGLAHNLNKGRTDDSALVASDLDVVRNRNILSRIFCERIGTSKDSGANLNKFIVVDDIFGTCARRLADDGPDNQLDTIANLAKDLLSGYRSRPLPIR</sequence>
<dbReference type="InterPro" id="IPR051048">
    <property type="entry name" value="Peptidase_S8/S53_subtilisin"/>
</dbReference>
<dbReference type="Gene3D" id="3.40.50.200">
    <property type="entry name" value="Peptidase S8/S53 domain"/>
    <property type="match status" value="1"/>
</dbReference>
<gene>
    <name evidence="7" type="ORF">B0T26DRAFT_672004</name>
</gene>
<keyword evidence="2 5" id="KW-0645">Protease</keyword>
<dbReference type="PROSITE" id="PS51892">
    <property type="entry name" value="SUBTILASE"/>
    <property type="match status" value="1"/>
</dbReference>
<feature type="active site" description="Charge relay system" evidence="5">
    <location>
        <position position="91"/>
    </location>
</feature>
<evidence type="ECO:0000256" key="2">
    <source>
        <dbReference type="ARBA" id="ARBA00022670"/>
    </source>
</evidence>
<dbReference type="SUPFAM" id="SSF52743">
    <property type="entry name" value="Subtilisin-like"/>
    <property type="match status" value="1"/>
</dbReference>
<dbReference type="GO" id="GO:0004252">
    <property type="term" value="F:serine-type endopeptidase activity"/>
    <property type="evidence" value="ECO:0007669"/>
    <property type="project" value="UniProtKB-UniRule"/>
</dbReference>
<dbReference type="PANTHER" id="PTHR43399">
    <property type="entry name" value="SUBTILISIN-RELATED"/>
    <property type="match status" value="1"/>
</dbReference>
<dbReference type="Pfam" id="PF00082">
    <property type="entry name" value="Peptidase_S8"/>
    <property type="match status" value="1"/>
</dbReference>
<dbReference type="InterPro" id="IPR000209">
    <property type="entry name" value="Peptidase_S8/S53_dom"/>
</dbReference>
<organism evidence="7 8">
    <name type="scientific">Lasiosphaeria miniovina</name>
    <dbReference type="NCBI Taxonomy" id="1954250"/>
    <lineage>
        <taxon>Eukaryota</taxon>
        <taxon>Fungi</taxon>
        <taxon>Dikarya</taxon>
        <taxon>Ascomycota</taxon>
        <taxon>Pezizomycotina</taxon>
        <taxon>Sordariomycetes</taxon>
        <taxon>Sordariomycetidae</taxon>
        <taxon>Sordariales</taxon>
        <taxon>Lasiosphaeriaceae</taxon>
        <taxon>Lasiosphaeria</taxon>
    </lineage>
</organism>
<comment type="caution">
    <text evidence="7">The sequence shown here is derived from an EMBL/GenBank/DDBJ whole genome shotgun (WGS) entry which is preliminary data.</text>
</comment>
<reference evidence="7" key="1">
    <citation type="submission" date="2023-06" db="EMBL/GenBank/DDBJ databases">
        <title>Genome-scale phylogeny and comparative genomics of the fungal order Sordariales.</title>
        <authorList>
            <consortium name="Lawrence Berkeley National Laboratory"/>
            <person name="Hensen N."/>
            <person name="Bonometti L."/>
            <person name="Westerberg I."/>
            <person name="Brannstrom I.O."/>
            <person name="Guillou S."/>
            <person name="Cros-Aarteil S."/>
            <person name="Calhoun S."/>
            <person name="Haridas S."/>
            <person name="Kuo A."/>
            <person name="Mondo S."/>
            <person name="Pangilinan J."/>
            <person name="Riley R."/>
            <person name="LaButti K."/>
            <person name="Andreopoulos B."/>
            <person name="Lipzen A."/>
            <person name="Chen C."/>
            <person name="Yanf M."/>
            <person name="Daum C."/>
            <person name="Ng V."/>
            <person name="Clum A."/>
            <person name="Steindorff A."/>
            <person name="Ohm R."/>
            <person name="Martin F."/>
            <person name="Silar P."/>
            <person name="Natvig D."/>
            <person name="Lalanne C."/>
            <person name="Gautier V."/>
            <person name="Ament-velasquez S.L."/>
            <person name="Kruys A."/>
            <person name="Hutchinson M.I."/>
            <person name="Powell A.J."/>
            <person name="Barry K."/>
            <person name="Miller A.N."/>
            <person name="Grigoriev I.V."/>
            <person name="Debuchy R."/>
            <person name="Gladieux P."/>
            <person name="Thoren M.H."/>
            <person name="Johannesson H."/>
        </authorList>
    </citation>
    <scope>NUCLEOTIDE SEQUENCE</scope>
    <source>
        <strain evidence="7">SMH2392-1A</strain>
    </source>
</reference>
<comment type="similarity">
    <text evidence="1 5">Belongs to the peptidase S8 family.</text>
</comment>
<dbReference type="PANTHER" id="PTHR43399:SF4">
    <property type="entry name" value="CELL WALL-ASSOCIATED PROTEASE"/>
    <property type="match status" value="1"/>
</dbReference>
<dbReference type="InterPro" id="IPR015500">
    <property type="entry name" value="Peptidase_S8_subtilisin-rel"/>
</dbReference>
<evidence type="ECO:0000256" key="1">
    <source>
        <dbReference type="ARBA" id="ARBA00011073"/>
    </source>
</evidence>
<evidence type="ECO:0000259" key="6">
    <source>
        <dbReference type="Pfam" id="PF00082"/>
    </source>
</evidence>
<dbReference type="EMBL" id="JAUIRO010000002">
    <property type="protein sequence ID" value="KAK0727323.1"/>
    <property type="molecule type" value="Genomic_DNA"/>
</dbReference>
<dbReference type="InterPro" id="IPR036852">
    <property type="entry name" value="Peptidase_S8/S53_dom_sf"/>
</dbReference>
<keyword evidence="3 5" id="KW-0378">Hydrolase</keyword>
<name>A0AA40E9H5_9PEZI</name>
<proteinExistence type="inferred from homology"/>
<dbReference type="RefSeq" id="XP_060300178.1">
    <property type="nucleotide sequence ID" value="XM_060439402.1"/>
</dbReference>
<dbReference type="GO" id="GO:0006508">
    <property type="term" value="P:proteolysis"/>
    <property type="evidence" value="ECO:0007669"/>
    <property type="project" value="UniProtKB-KW"/>
</dbReference>
<feature type="active site" description="Charge relay system" evidence="5">
    <location>
        <position position="130"/>
    </location>
</feature>
<evidence type="ECO:0000313" key="8">
    <source>
        <dbReference type="Proteomes" id="UP001172101"/>
    </source>
</evidence>
<feature type="domain" description="Peptidase S8/S53" evidence="6">
    <location>
        <begin position="85"/>
        <end position="308"/>
    </location>
</feature>
<dbReference type="Proteomes" id="UP001172101">
    <property type="component" value="Unassembled WGS sequence"/>
</dbReference>
<evidence type="ECO:0000256" key="3">
    <source>
        <dbReference type="ARBA" id="ARBA00022801"/>
    </source>
</evidence>
<keyword evidence="4 5" id="KW-0720">Serine protease</keyword>
<accession>A0AA40E9H5</accession>
<evidence type="ECO:0000256" key="5">
    <source>
        <dbReference type="PROSITE-ProRule" id="PRU01240"/>
    </source>
</evidence>
<feature type="active site" description="Charge relay system" evidence="5">
    <location>
        <position position="293"/>
    </location>
</feature>
<dbReference type="GeneID" id="85322672"/>
<evidence type="ECO:0000256" key="4">
    <source>
        <dbReference type="ARBA" id="ARBA00022825"/>
    </source>
</evidence>
<evidence type="ECO:0000313" key="7">
    <source>
        <dbReference type="EMBL" id="KAK0727323.1"/>
    </source>
</evidence>
<dbReference type="PRINTS" id="PR00723">
    <property type="entry name" value="SUBTILISIN"/>
</dbReference>
<keyword evidence="8" id="KW-1185">Reference proteome</keyword>
<protein>
    <submittedName>
        <fullName evidence="7">Peptidase S8/S53 domain-containing protein</fullName>
    </submittedName>
</protein>
<dbReference type="AlphaFoldDB" id="A0AA40E9H5"/>